<dbReference type="Pfam" id="PF00171">
    <property type="entry name" value="Aldedh"/>
    <property type="match status" value="1"/>
</dbReference>
<keyword evidence="7" id="KW-1185">Reference proteome</keyword>
<dbReference type="InterPro" id="IPR016163">
    <property type="entry name" value="Ald_DH_C"/>
</dbReference>
<dbReference type="Gene3D" id="3.40.309.10">
    <property type="entry name" value="Aldehyde Dehydrogenase, Chain A, domain 2"/>
    <property type="match status" value="1"/>
</dbReference>
<dbReference type="EMBL" id="JAAXOT010000008">
    <property type="protein sequence ID" value="NKY57768.1"/>
    <property type="molecule type" value="Genomic_DNA"/>
</dbReference>
<dbReference type="FunFam" id="3.40.605.10:FF:000007">
    <property type="entry name" value="NAD/NADP-dependent betaine aldehyde dehydrogenase"/>
    <property type="match status" value="1"/>
</dbReference>
<organism evidence="6 7">
    <name type="scientific">Nocardia flavorosea</name>
    <dbReference type="NCBI Taxonomy" id="53429"/>
    <lineage>
        <taxon>Bacteria</taxon>
        <taxon>Bacillati</taxon>
        <taxon>Actinomycetota</taxon>
        <taxon>Actinomycetes</taxon>
        <taxon>Mycobacteriales</taxon>
        <taxon>Nocardiaceae</taxon>
        <taxon>Nocardia</taxon>
    </lineage>
</organism>
<dbReference type="Proteomes" id="UP000570678">
    <property type="component" value="Unassembled WGS sequence"/>
</dbReference>
<dbReference type="SUPFAM" id="SSF53720">
    <property type="entry name" value="ALDH-like"/>
    <property type="match status" value="1"/>
</dbReference>
<evidence type="ECO:0000313" key="7">
    <source>
        <dbReference type="Proteomes" id="UP000570678"/>
    </source>
</evidence>
<dbReference type="InterPro" id="IPR016161">
    <property type="entry name" value="Ald_DH/histidinol_DH"/>
</dbReference>
<dbReference type="InterPro" id="IPR015590">
    <property type="entry name" value="Aldehyde_DH_dom"/>
</dbReference>
<proteinExistence type="inferred from homology"/>
<feature type="active site" evidence="3">
    <location>
        <position position="253"/>
    </location>
</feature>
<evidence type="ECO:0000256" key="3">
    <source>
        <dbReference type="PROSITE-ProRule" id="PRU10007"/>
    </source>
</evidence>
<comment type="similarity">
    <text evidence="1 4">Belongs to the aldehyde dehydrogenase family.</text>
</comment>
<dbReference type="FunFam" id="3.40.309.10:FF:000012">
    <property type="entry name" value="Betaine aldehyde dehydrogenase"/>
    <property type="match status" value="1"/>
</dbReference>
<evidence type="ECO:0000256" key="4">
    <source>
        <dbReference type="RuleBase" id="RU003345"/>
    </source>
</evidence>
<accession>A0A846YKQ3</accession>
<dbReference type="PROSITE" id="PS00687">
    <property type="entry name" value="ALDEHYDE_DEHYDR_GLU"/>
    <property type="match status" value="1"/>
</dbReference>
<dbReference type="RefSeq" id="WP_063916023.1">
    <property type="nucleotide sequence ID" value="NZ_JAAXOT010000008.1"/>
</dbReference>
<sequence length="491" mass="52180">MPTDRQPEMFRQFIGGELCAAQNGRWIDSIDPATGRVWARIPDGNAADIDAAVGHAAAALGSWRSRPAAERAVALRSWAAVLREYQTDLWRIDATDNGRPRREAEPAVAGAIQQIEYHAGLAETICGSTVDISSSATTYSLREPYGVVGLIIPWNAPLAMFLAKVSAALAAGNTVVVKPPERASASILVAAQLFTKTGFPAGVVNIVTGEGRTAGEALVRHPGVRKVSFTGSTATGRRITEASSANIKSLNLELGGKSPSIVFADADLESAADGVAAGIFTASAGQACIAGSRILIEEPIFDEFVDKLKARATAMVLGSPLDPATDMGPVAFEGQFDKVKEYLDSAAAEGARLIFGGRSGGDLFPPESEHAGGYFIEPTLFVTEDNGLRVCREEIFGPVAVAMPFGSERHAIELANDSEYGLAAGVWTQNLPLAHRMIRRLEAGTIWVNTYRRLHWALPFGGQKASGIGTSNGPTTLNEWLEHKSVWIEQG</sequence>
<dbReference type="InterPro" id="IPR029510">
    <property type="entry name" value="Ald_DH_CS_GLU"/>
</dbReference>
<name>A0A846YKQ3_9NOCA</name>
<evidence type="ECO:0000259" key="5">
    <source>
        <dbReference type="Pfam" id="PF00171"/>
    </source>
</evidence>
<keyword evidence="2 4" id="KW-0560">Oxidoreductase</keyword>
<reference evidence="6 7" key="1">
    <citation type="submission" date="2020-04" db="EMBL/GenBank/DDBJ databases">
        <title>MicrobeNet Type strains.</title>
        <authorList>
            <person name="Nicholson A.C."/>
        </authorList>
    </citation>
    <scope>NUCLEOTIDE SEQUENCE [LARGE SCALE GENOMIC DNA]</scope>
    <source>
        <strain evidence="6 7">JCM 3332</strain>
    </source>
</reference>
<feature type="domain" description="Aldehyde dehydrogenase" evidence="5">
    <location>
        <begin position="23"/>
        <end position="486"/>
    </location>
</feature>
<evidence type="ECO:0000256" key="2">
    <source>
        <dbReference type="ARBA" id="ARBA00023002"/>
    </source>
</evidence>
<gene>
    <name evidence="6" type="ORF">HGA15_16750</name>
</gene>
<dbReference type="AlphaFoldDB" id="A0A846YKQ3"/>
<dbReference type="Gene3D" id="3.40.605.10">
    <property type="entry name" value="Aldehyde Dehydrogenase, Chain A, domain 1"/>
    <property type="match status" value="1"/>
</dbReference>
<dbReference type="PANTHER" id="PTHR11699">
    <property type="entry name" value="ALDEHYDE DEHYDROGENASE-RELATED"/>
    <property type="match status" value="1"/>
</dbReference>
<dbReference type="GO" id="GO:0016620">
    <property type="term" value="F:oxidoreductase activity, acting on the aldehyde or oxo group of donors, NAD or NADP as acceptor"/>
    <property type="evidence" value="ECO:0007669"/>
    <property type="project" value="InterPro"/>
</dbReference>
<comment type="caution">
    <text evidence="6">The sequence shown here is derived from an EMBL/GenBank/DDBJ whole genome shotgun (WGS) entry which is preliminary data.</text>
</comment>
<evidence type="ECO:0000256" key="1">
    <source>
        <dbReference type="ARBA" id="ARBA00009986"/>
    </source>
</evidence>
<protein>
    <submittedName>
        <fullName evidence="6">Aldehyde dehydrogenase family protein</fullName>
    </submittedName>
</protein>
<dbReference type="InterPro" id="IPR016162">
    <property type="entry name" value="Ald_DH_N"/>
</dbReference>
<evidence type="ECO:0000313" key="6">
    <source>
        <dbReference type="EMBL" id="NKY57768.1"/>
    </source>
</evidence>